<evidence type="ECO:0000256" key="2">
    <source>
        <dbReference type="SAM" id="SignalP"/>
    </source>
</evidence>
<keyword evidence="4" id="KW-1185">Reference proteome</keyword>
<evidence type="ECO:0000256" key="1">
    <source>
        <dbReference type="SAM" id="MobiDB-lite"/>
    </source>
</evidence>
<sequence length="268" mass="29789">MPTRVALLVGLLAWVQLVAVKAGRVDAALYDCPQNVTANKVAITRCLAADSITVGRLAYHTSATPDNIRTFTRSDARYLNLTQQVATALNVSSPRAERLIRCLDAQRIAVTNLRAMQSAAHRSSALSPRSSRFTIVIACDAPLRRCDEIARLANSAMIVGAGTAIYDNGAEEESYAVPTRRLRGVPDRNMYLTSVLNLQPPTDDGASSLLLRLFRYAAKKHNLALHELRIIDNVPAISASPRKKKTKRIKKHRRYKRARERKKKGRRH</sequence>
<proteinExistence type="predicted"/>
<comment type="caution">
    <text evidence="3">The sequence shown here is derived from an EMBL/GenBank/DDBJ whole genome shotgun (WGS) entry which is preliminary data.</text>
</comment>
<gene>
    <name evidence="3" type="ORF">CYMTET_40946</name>
</gene>
<name>A0AAE0F2G9_9CHLO</name>
<evidence type="ECO:0000313" key="3">
    <source>
        <dbReference type="EMBL" id="KAK3249666.1"/>
    </source>
</evidence>
<keyword evidence="2" id="KW-0732">Signal</keyword>
<feature type="region of interest" description="Disordered" evidence="1">
    <location>
        <begin position="240"/>
        <end position="268"/>
    </location>
</feature>
<evidence type="ECO:0000313" key="4">
    <source>
        <dbReference type="Proteomes" id="UP001190700"/>
    </source>
</evidence>
<reference evidence="3 4" key="1">
    <citation type="journal article" date="2015" name="Genome Biol. Evol.">
        <title>Comparative Genomics of a Bacterivorous Green Alga Reveals Evolutionary Causalities and Consequences of Phago-Mixotrophic Mode of Nutrition.</title>
        <authorList>
            <person name="Burns J.A."/>
            <person name="Paasch A."/>
            <person name="Narechania A."/>
            <person name="Kim E."/>
        </authorList>
    </citation>
    <scope>NUCLEOTIDE SEQUENCE [LARGE SCALE GENOMIC DNA]</scope>
    <source>
        <strain evidence="3 4">PLY_AMNH</strain>
    </source>
</reference>
<dbReference type="EMBL" id="LGRX02027229">
    <property type="protein sequence ID" value="KAK3249666.1"/>
    <property type="molecule type" value="Genomic_DNA"/>
</dbReference>
<feature type="signal peptide" evidence="2">
    <location>
        <begin position="1"/>
        <end position="22"/>
    </location>
</feature>
<protein>
    <submittedName>
        <fullName evidence="3">Uncharacterized protein</fullName>
    </submittedName>
</protein>
<accession>A0AAE0F2G9</accession>
<dbReference type="AlphaFoldDB" id="A0AAE0F2G9"/>
<dbReference type="Proteomes" id="UP001190700">
    <property type="component" value="Unassembled WGS sequence"/>
</dbReference>
<organism evidence="3 4">
    <name type="scientific">Cymbomonas tetramitiformis</name>
    <dbReference type="NCBI Taxonomy" id="36881"/>
    <lineage>
        <taxon>Eukaryota</taxon>
        <taxon>Viridiplantae</taxon>
        <taxon>Chlorophyta</taxon>
        <taxon>Pyramimonadophyceae</taxon>
        <taxon>Pyramimonadales</taxon>
        <taxon>Pyramimonadaceae</taxon>
        <taxon>Cymbomonas</taxon>
    </lineage>
</organism>
<feature type="chain" id="PRO_5042117423" evidence="2">
    <location>
        <begin position="23"/>
        <end position="268"/>
    </location>
</feature>
<feature type="compositionally biased region" description="Basic residues" evidence="1">
    <location>
        <begin position="241"/>
        <end position="268"/>
    </location>
</feature>